<gene>
    <name evidence="1" type="ORF">KC729_17040</name>
</gene>
<dbReference type="EMBL" id="JAGQHR010000678">
    <property type="protein sequence ID" value="MCA9729396.1"/>
    <property type="molecule type" value="Genomic_DNA"/>
</dbReference>
<organism evidence="1 2">
    <name type="scientific">Eiseniibacteriota bacterium</name>
    <dbReference type="NCBI Taxonomy" id="2212470"/>
    <lineage>
        <taxon>Bacteria</taxon>
        <taxon>Candidatus Eiseniibacteriota</taxon>
    </lineage>
</organism>
<protein>
    <submittedName>
        <fullName evidence="1">Uncharacterized protein</fullName>
    </submittedName>
</protein>
<accession>A0A956M3Y1</accession>
<sequence>MRYETFGDWVRPARCVGALALMVLGALGTGTPARGLEAQRIRPRPDDPWRDGPQVTLSYYNLCTGWVWHWNQLEFRDREVVGTTLEVPTDYDALVGQWTFFAYGLFGRGFCVGRVATVSGGVADSV</sequence>
<reference evidence="1" key="1">
    <citation type="submission" date="2020-04" db="EMBL/GenBank/DDBJ databases">
        <authorList>
            <person name="Zhang T."/>
        </authorList>
    </citation>
    <scope>NUCLEOTIDE SEQUENCE</scope>
    <source>
        <strain evidence="1">HKST-UBA01</strain>
    </source>
</reference>
<name>A0A956M3Y1_UNCEI</name>
<proteinExistence type="predicted"/>
<dbReference type="Proteomes" id="UP000697710">
    <property type="component" value="Unassembled WGS sequence"/>
</dbReference>
<evidence type="ECO:0000313" key="2">
    <source>
        <dbReference type="Proteomes" id="UP000697710"/>
    </source>
</evidence>
<comment type="caution">
    <text evidence="1">The sequence shown here is derived from an EMBL/GenBank/DDBJ whole genome shotgun (WGS) entry which is preliminary data.</text>
</comment>
<feature type="non-terminal residue" evidence="1">
    <location>
        <position position="126"/>
    </location>
</feature>
<reference evidence="1" key="2">
    <citation type="journal article" date="2021" name="Microbiome">
        <title>Successional dynamics and alternative stable states in a saline activated sludge microbial community over 9 years.</title>
        <authorList>
            <person name="Wang Y."/>
            <person name="Ye J."/>
            <person name="Ju F."/>
            <person name="Liu L."/>
            <person name="Boyd J.A."/>
            <person name="Deng Y."/>
            <person name="Parks D.H."/>
            <person name="Jiang X."/>
            <person name="Yin X."/>
            <person name="Woodcroft B.J."/>
            <person name="Tyson G.W."/>
            <person name="Hugenholtz P."/>
            <person name="Polz M.F."/>
            <person name="Zhang T."/>
        </authorList>
    </citation>
    <scope>NUCLEOTIDE SEQUENCE</scope>
    <source>
        <strain evidence="1">HKST-UBA01</strain>
    </source>
</reference>
<evidence type="ECO:0000313" key="1">
    <source>
        <dbReference type="EMBL" id="MCA9729396.1"/>
    </source>
</evidence>
<dbReference type="AlphaFoldDB" id="A0A956M3Y1"/>